<dbReference type="InterPro" id="IPR036890">
    <property type="entry name" value="HATPase_C_sf"/>
</dbReference>
<evidence type="ECO:0000256" key="2">
    <source>
        <dbReference type="ARBA" id="ARBA00001966"/>
    </source>
</evidence>
<dbReference type="SUPFAM" id="SSF55785">
    <property type="entry name" value="PYP-like sensor domain (PAS domain)"/>
    <property type="match status" value="1"/>
</dbReference>
<dbReference type="Pfam" id="PF07730">
    <property type="entry name" value="HisKA_3"/>
    <property type="match status" value="1"/>
</dbReference>
<dbReference type="GO" id="GO:0046872">
    <property type="term" value="F:metal ion binding"/>
    <property type="evidence" value="ECO:0007669"/>
    <property type="project" value="UniProtKB-KW"/>
</dbReference>
<dbReference type="GO" id="GO:0005737">
    <property type="term" value="C:cytoplasm"/>
    <property type="evidence" value="ECO:0007669"/>
    <property type="project" value="UniProtKB-SubCell"/>
</dbReference>
<evidence type="ECO:0000256" key="19">
    <source>
        <dbReference type="ARBA" id="ARBA00023014"/>
    </source>
</evidence>
<dbReference type="PROSITE" id="PS50109">
    <property type="entry name" value="HIS_KIN"/>
    <property type="match status" value="1"/>
</dbReference>
<dbReference type="InterPro" id="IPR050482">
    <property type="entry name" value="Sensor_HK_TwoCompSys"/>
</dbReference>
<keyword evidence="8" id="KW-0963">Cytoplasm</keyword>
<proteinExistence type="predicted"/>
<keyword evidence="12" id="KW-0479">Metal-binding</keyword>
<comment type="caution">
    <text evidence="25">The sequence shown here is derived from an EMBL/GenBank/DDBJ whole genome shotgun (WGS) entry which is preliminary data.</text>
</comment>
<keyword evidence="20 23" id="KW-0472">Membrane</keyword>
<feature type="transmembrane region" description="Helical" evidence="23">
    <location>
        <begin position="189"/>
        <end position="207"/>
    </location>
</feature>
<dbReference type="NCBIfam" id="TIGR00229">
    <property type="entry name" value="sensory_box"/>
    <property type="match status" value="1"/>
</dbReference>
<dbReference type="SMART" id="SM00387">
    <property type="entry name" value="HATPase_c"/>
    <property type="match status" value="1"/>
</dbReference>
<evidence type="ECO:0000256" key="11">
    <source>
        <dbReference type="ARBA" id="ARBA00022692"/>
    </source>
</evidence>
<keyword evidence="10" id="KW-0808">Transferase</keyword>
<dbReference type="InterPro" id="IPR035965">
    <property type="entry name" value="PAS-like_dom_sf"/>
</dbReference>
<gene>
    <name evidence="25" type="ORF">NH26_06600</name>
</gene>
<dbReference type="STRING" id="915059.NH26_06600"/>
<dbReference type="PANTHER" id="PTHR24421">
    <property type="entry name" value="NITRATE/NITRITE SENSOR PROTEIN NARX-RELATED"/>
    <property type="match status" value="1"/>
</dbReference>
<dbReference type="GO" id="GO:0016020">
    <property type="term" value="C:membrane"/>
    <property type="evidence" value="ECO:0007669"/>
    <property type="project" value="UniProtKB-SubCell"/>
</dbReference>
<dbReference type="GO" id="GO:0051539">
    <property type="term" value="F:4 iron, 4 sulfur cluster binding"/>
    <property type="evidence" value="ECO:0007669"/>
    <property type="project" value="UniProtKB-KW"/>
</dbReference>
<evidence type="ECO:0000259" key="24">
    <source>
        <dbReference type="PROSITE" id="PS50109"/>
    </source>
</evidence>
<comment type="subcellular location">
    <subcellularLocation>
        <location evidence="4">Cytoplasm</location>
    </subcellularLocation>
    <subcellularLocation>
        <location evidence="3">Membrane</location>
        <topology evidence="3">Multi-pass membrane protein</topology>
    </subcellularLocation>
</comment>
<dbReference type="InterPro" id="IPR003594">
    <property type="entry name" value="HATPase_dom"/>
</dbReference>
<protein>
    <recommendedName>
        <fullName evidence="6">Oxygen sensor histidine kinase NreB</fullName>
        <ecNumber evidence="5">2.7.13.3</ecNumber>
    </recommendedName>
    <alternativeName>
        <fullName evidence="22">Nitrogen regulation protein B</fullName>
    </alternativeName>
</protein>
<evidence type="ECO:0000256" key="16">
    <source>
        <dbReference type="ARBA" id="ARBA00022989"/>
    </source>
</evidence>
<dbReference type="CDD" id="cd00130">
    <property type="entry name" value="PAS"/>
    <property type="match status" value="1"/>
</dbReference>
<dbReference type="Gene3D" id="3.30.565.10">
    <property type="entry name" value="Histidine kinase-like ATPase, C-terminal domain"/>
    <property type="match status" value="1"/>
</dbReference>
<organism evidence="25 26">
    <name type="scientific">Flammeovirga pacifica</name>
    <dbReference type="NCBI Taxonomy" id="915059"/>
    <lineage>
        <taxon>Bacteria</taxon>
        <taxon>Pseudomonadati</taxon>
        <taxon>Bacteroidota</taxon>
        <taxon>Cytophagia</taxon>
        <taxon>Cytophagales</taxon>
        <taxon>Flammeovirgaceae</taxon>
        <taxon>Flammeovirga</taxon>
    </lineage>
</organism>
<dbReference type="GO" id="GO:0000155">
    <property type="term" value="F:phosphorelay sensor kinase activity"/>
    <property type="evidence" value="ECO:0007669"/>
    <property type="project" value="InterPro"/>
</dbReference>
<sequence>MQKTNKQTRTLTHRIEKLSLKKLWTLYSIAITIIILLLTFSQIINYSFTQKQSVDADIINKAGKQRMLSQKITKCILLIHANQNVDYYQKELNLAIVDWQNAHIDLGKNNKDISNNIIKNDADFLYSKSDVFLNKILKDVKNFSTSSSKDLVQDILANEAYYLINMDQLVDIYSEYANDKLNLVQNTSILLFVITLVILFFELFYVFRPTATRINKTIAELEKTKSINQEKIVEVDQLYRSLGQAYQHLSEAKEIDEQLHSTLAKVDIEGNFTSISEKILDIVQVEKEEFPNNLFNWLAPDGYKREMIQEILDTVANGDTWVGTIRVTNDDGDFIWLDVVLTKIIGQFGEILIVGRDITDQKESEERSKEINQEEIDKHIETQKSRSLLILKGQEEERGRISKDIHDGIGQLLTALKFSLESINLSQIKTSSNKLKESKNLLKNIIREVRRVSFNLSPNTLGDYGIHAVLTRFAQETSRLSDVEIKYENTSDFNQRFDKHIETNIYRIVQEAVNNAIKYAEAIEVNINLKHDFEALHIEIIDNGKGFDMENLEIKGGGNGLLNMKERAGFVGGEISLTSAKGQGTKVSVEVPIEEN</sequence>
<dbReference type="EMBL" id="JRYR02000001">
    <property type="protein sequence ID" value="OHX66041.1"/>
    <property type="molecule type" value="Genomic_DNA"/>
</dbReference>
<evidence type="ECO:0000256" key="6">
    <source>
        <dbReference type="ARBA" id="ARBA00017322"/>
    </source>
</evidence>
<keyword evidence="17" id="KW-0408">Iron</keyword>
<evidence type="ECO:0000256" key="4">
    <source>
        <dbReference type="ARBA" id="ARBA00004496"/>
    </source>
</evidence>
<dbReference type="SUPFAM" id="SSF55874">
    <property type="entry name" value="ATPase domain of HSP90 chaperone/DNA topoisomerase II/histidine kinase"/>
    <property type="match status" value="1"/>
</dbReference>
<comment type="cofactor">
    <cofactor evidence="2">
        <name>[4Fe-4S] cluster</name>
        <dbReference type="ChEBI" id="CHEBI:49883"/>
    </cofactor>
</comment>
<evidence type="ECO:0000313" key="26">
    <source>
        <dbReference type="Proteomes" id="UP000179797"/>
    </source>
</evidence>
<dbReference type="PANTHER" id="PTHR24421:SF10">
    <property type="entry name" value="NITRATE_NITRITE SENSOR PROTEIN NARQ"/>
    <property type="match status" value="1"/>
</dbReference>
<keyword evidence="18" id="KW-0902">Two-component regulatory system</keyword>
<evidence type="ECO:0000256" key="18">
    <source>
        <dbReference type="ARBA" id="ARBA00023012"/>
    </source>
</evidence>
<evidence type="ECO:0000256" key="17">
    <source>
        <dbReference type="ARBA" id="ARBA00023004"/>
    </source>
</evidence>
<keyword evidence="19" id="KW-0411">Iron-sulfur</keyword>
<evidence type="ECO:0000256" key="10">
    <source>
        <dbReference type="ARBA" id="ARBA00022679"/>
    </source>
</evidence>
<dbReference type="CDD" id="cd16917">
    <property type="entry name" value="HATPase_UhpB-NarQ-NarX-like"/>
    <property type="match status" value="1"/>
</dbReference>
<dbReference type="GO" id="GO:0046983">
    <property type="term" value="F:protein dimerization activity"/>
    <property type="evidence" value="ECO:0007669"/>
    <property type="project" value="InterPro"/>
</dbReference>
<evidence type="ECO:0000256" key="12">
    <source>
        <dbReference type="ARBA" id="ARBA00022723"/>
    </source>
</evidence>
<reference evidence="25 26" key="1">
    <citation type="journal article" date="2012" name="Int. J. Syst. Evol. Microbiol.">
        <title>Flammeovirga pacifica sp. nov., isolated from deep-sea sediment.</title>
        <authorList>
            <person name="Xu H."/>
            <person name="Fu Y."/>
            <person name="Yang N."/>
            <person name="Ding Z."/>
            <person name="Lai Q."/>
            <person name="Zeng R."/>
        </authorList>
    </citation>
    <scope>NUCLEOTIDE SEQUENCE [LARGE SCALE GENOMIC DNA]</scope>
    <source>
        <strain evidence="26">DSM 24597 / LMG 26175 / WPAGA1</strain>
    </source>
</reference>
<dbReference type="Gene3D" id="3.30.450.20">
    <property type="entry name" value="PAS domain"/>
    <property type="match status" value="1"/>
</dbReference>
<keyword evidence="26" id="KW-1185">Reference proteome</keyword>
<evidence type="ECO:0000313" key="25">
    <source>
        <dbReference type="EMBL" id="OHX66041.1"/>
    </source>
</evidence>
<dbReference type="Pfam" id="PF02518">
    <property type="entry name" value="HATPase_c"/>
    <property type="match status" value="1"/>
</dbReference>
<evidence type="ECO:0000256" key="22">
    <source>
        <dbReference type="ARBA" id="ARBA00030800"/>
    </source>
</evidence>
<evidence type="ECO:0000256" key="21">
    <source>
        <dbReference type="ARBA" id="ARBA00024827"/>
    </source>
</evidence>
<dbReference type="EC" id="2.7.13.3" evidence="5"/>
<comment type="catalytic activity">
    <reaction evidence="1">
        <text>ATP + protein L-histidine = ADP + protein N-phospho-L-histidine.</text>
        <dbReference type="EC" id="2.7.13.3"/>
    </reaction>
</comment>
<evidence type="ECO:0000256" key="23">
    <source>
        <dbReference type="SAM" id="Phobius"/>
    </source>
</evidence>
<keyword evidence="14" id="KW-0418">Kinase</keyword>
<dbReference type="InterPro" id="IPR000014">
    <property type="entry name" value="PAS"/>
</dbReference>
<keyword evidence="9" id="KW-0597">Phosphoprotein</keyword>
<evidence type="ECO:0000256" key="13">
    <source>
        <dbReference type="ARBA" id="ARBA00022741"/>
    </source>
</evidence>
<dbReference type="AlphaFoldDB" id="A0A1S1YYF3"/>
<dbReference type="OrthoDB" id="9760839at2"/>
<dbReference type="InterPro" id="IPR005467">
    <property type="entry name" value="His_kinase_dom"/>
</dbReference>
<name>A0A1S1YYF3_FLAPC</name>
<dbReference type="RefSeq" id="WP_044218764.1">
    <property type="nucleotide sequence ID" value="NZ_JRYR02000001.1"/>
</dbReference>
<evidence type="ECO:0000256" key="7">
    <source>
        <dbReference type="ARBA" id="ARBA00022485"/>
    </source>
</evidence>
<dbReference type="PRINTS" id="PR00344">
    <property type="entry name" value="BCTRLSENSOR"/>
</dbReference>
<dbReference type="InterPro" id="IPR029095">
    <property type="entry name" value="NarX-like_N"/>
</dbReference>
<dbReference type="Proteomes" id="UP000179797">
    <property type="component" value="Unassembled WGS sequence"/>
</dbReference>
<evidence type="ECO:0000256" key="8">
    <source>
        <dbReference type="ARBA" id="ARBA00022490"/>
    </source>
</evidence>
<keyword evidence="11 23" id="KW-0812">Transmembrane</keyword>
<keyword evidence="13" id="KW-0547">Nucleotide-binding</keyword>
<dbReference type="Gene3D" id="1.20.5.1930">
    <property type="match status" value="1"/>
</dbReference>
<keyword evidence="15" id="KW-0067">ATP-binding</keyword>
<evidence type="ECO:0000256" key="9">
    <source>
        <dbReference type="ARBA" id="ARBA00022553"/>
    </source>
</evidence>
<dbReference type="InterPro" id="IPR004358">
    <property type="entry name" value="Sig_transdc_His_kin-like_C"/>
</dbReference>
<evidence type="ECO:0000256" key="14">
    <source>
        <dbReference type="ARBA" id="ARBA00022777"/>
    </source>
</evidence>
<keyword evidence="16 23" id="KW-1133">Transmembrane helix</keyword>
<evidence type="ECO:0000256" key="1">
    <source>
        <dbReference type="ARBA" id="ARBA00000085"/>
    </source>
</evidence>
<evidence type="ECO:0000256" key="5">
    <source>
        <dbReference type="ARBA" id="ARBA00012438"/>
    </source>
</evidence>
<feature type="transmembrane region" description="Helical" evidence="23">
    <location>
        <begin position="24"/>
        <end position="44"/>
    </location>
</feature>
<evidence type="ECO:0000256" key="15">
    <source>
        <dbReference type="ARBA" id="ARBA00022840"/>
    </source>
</evidence>
<feature type="domain" description="Histidine kinase" evidence="24">
    <location>
        <begin position="404"/>
        <end position="595"/>
    </location>
</feature>
<comment type="function">
    <text evidence="21">Member of the two-component regulatory system NreB/NreC involved in the control of dissimilatory nitrate/nitrite reduction in response to oxygen. NreB functions as a direct oxygen sensor histidine kinase which is autophosphorylated, in the absence of oxygen, probably at the conserved histidine residue, and transfers its phosphate group probably to a conserved aspartate residue of NreC. NreB/NreC activates the expression of the nitrate (narGHJI) and nitrite (nir) reductase operons, as well as the putative nitrate transporter gene narT.</text>
</comment>
<accession>A0A1S1YYF3</accession>
<dbReference type="GO" id="GO:0005524">
    <property type="term" value="F:ATP binding"/>
    <property type="evidence" value="ECO:0007669"/>
    <property type="project" value="UniProtKB-KW"/>
</dbReference>
<dbReference type="InterPro" id="IPR011712">
    <property type="entry name" value="Sig_transdc_His_kin_sub3_dim/P"/>
</dbReference>
<evidence type="ECO:0000256" key="20">
    <source>
        <dbReference type="ARBA" id="ARBA00023136"/>
    </source>
</evidence>
<dbReference type="Pfam" id="PF13675">
    <property type="entry name" value="PilJ"/>
    <property type="match status" value="1"/>
</dbReference>
<keyword evidence="7" id="KW-0004">4Fe-4S</keyword>
<evidence type="ECO:0000256" key="3">
    <source>
        <dbReference type="ARBA" id="ARBA00004141"/>
    </source>
</evidence>